<evidence type="ECO:0000313" key="3">
    <source>
        <dbReference type="EMBL" id="SIR80839.1"/>
    </source>
</evidence>
<feature type="domain" description="SPW repeat-containing integral membrane" evidence="2">
    <location>
        <begin position="23"/>
        <end position="119"/>
    </location>
</feature>
<gene>
    <name evidence="3" type="ORF">SAMN05421858_3854</name>
</gene>
<dbReference type="OrthoDB" id="169701at2157"/>
<feature type="transmembrane region" description="Helical" evidence="1">
    <location>
        <begin position="81"/>
        <end position="99"/>
    </location>
</feature>
<evidence type="ECO:0000313" key="4">
    <source>
        <dbReference type="Proteomes" id="UP000186914"/>
    </source>
</evidence>
<dbReference type="Proteomes" id="UP000186914">
    <property type="component" value="Unassembled WGS sequence"/>
</dbReference>
<keyword evidence="4" id="KW-1185">Reference proteome</keyword>
<feature type="transmembrane region" description="Helical" evidence="1">
    <location>
        <begin position="50"/>
        <end position="69"/>
    </location>
</feature>
<dbReference type="AlphaFoldDB" id="A0A1N7DYA9"/>
<sequence length="138" mass="14815">MSETETRERTTRTTDTDTSNLKWLSGFVSLVGAWIFISSFIYPAMSITSYWNNIIIGAAIFLVAGYNYYRMTKGLTASIGSSSFVALLGLWMILVPFVMTVGAAFWSDIISGAIVAVIAGYNAYAGREARAGAPAGTA</sequence>
<protein>
    <submittedName>
        <fullName evidence="3">SPW repeat-containing protein</fullName>
    </submittedName>
</protein>
<evidence type="ECO:0000256" key="1">
    <source>
        <dbReference type="SAM" id="Phobius"/>
    </source>
</evidence>
<keyword evidence="1" id="KW-1133">Transmembrane helix</keyword>
<accession>A0A1N7DYA9</accession>
<feature type="transmembrane region" description="Helical" evidence="1">
    <location>
        <begin position="21"/>
        <end position="44"/>
    </location>
</feature>
<feature type="transmembrane region" description="Helical" evidence="1">
    <location>
        <begin position="105"/>
        <end position="124"/>
    </location>
</feature>
<keyword evidence="1" id="KW-0472">Membrane</keyword>
<dbReference type="Pfam" id="PF03779">
    <property type="entry name" value="SPW"/>
    <property type="match status" value="1"/>
</dbReference>
<dbReference type="EMBL" id="FTNO01000005">
    <property type="protein sequence ID" value="SIR80839.1"/>
    <property type="molecule type" value="Genomic_DNA"/>
</dbReference>
<keyword evidence="1" id="KW-0812">Transmembrane</keyword>
<dbReference type="InterPro" id="IPR005530">
    <property type="entry name" value="SPW"/>
</dbReference>
<proteinExistence type="predicted"/>
<dbReference type="RefSeq" id="WP_049972132.1">
    <property type="nucleotide sequence ID" value="NZ_FTNO01000005.1"/>
</dbReference>
<organism evidence="3 4">
    <name type="scientific">Haladaptatus litoreus</name>
    <dbReference type="NCBI Taxonomy" id="553468"/>
    <lineage>
        <taxon>Archaea</taxon>
        <taxon>Methanobacteriati</taxon>
        <taxon>Methanobacteriota</taxon>
        <taxon>Stenosarchaea group</taxon>
        <taxon>Halobacteria</taxon>
        <taxon>Halobacteriales</taxon>
        <taxon>Haladaptataceae</taxon>
        <taxon>Haladaptatus</taxon>
    </lineage>
</organism>
<name>A0A1N7DYA9_9EURY</name>
<reference evidence="4" key="1">
    <citation type="submission" date="2017-01" db="EMBL/GenBank/DDBJ databases">
        <authorList>
            <person name="Varghese N."/>
            <person name="Submissions S."/>
        </authorList>
    </citation>
    <scope>NUCLEOTIDE SEQUENCE [LARGE SCALE GENOMIC DNA]</scope>
    <source>
        <strain evidence="4">CGMCC 1.7737</strain>
    </source>
</reference>
<evidence type="ECO:0000259" key="2">
    <source>
        <dbReference type="Pfam" id="PF03779"/>
    </source>
</evidence>